<dbReference type="EMBL" id="CAEKKB010000002">
    <property type="protein sequence ID" value="CAB4299861.1"/>
    <property type="molecule type" value="Genomic_DNA"/>
</dbReference>
<evidence type="ECO:0000313" key="3">
    <source>
        <dbReference type="Proteomes" id="UP000507245"/>
    </source>
</evidence>
<dbReference type="GO" id="GO:0005730">
    <property type="term" value="C:nucleolus"/>
    <property type="evidence" value="ECO:0007669"/>
    <property type="project" value="TreeGrafter"/>
</dbReference>
<gene>
    <name evidence="2" type="ORF">ORAREDHAP_LOCUS14593</name>
</gene>
<dbReference type="PANTHER" id="PTHR15565:SF0">
    <property type="entry name" value="PROTEIN AATF"/>
    <property type="match status" value="1"/>
</dbReference>
<dbReference type="InterPro" id="IPR039223">
    <property type="entry name" value="AATF/Bfr2"/>
</dbReference>
<name>A0A6J5WHF8_PRUAR</name>
<dbReference type="PANTHER" id="PTHR15565">
    <property type="entry name" value="AATF PROTEIN APOPTOSIS ANTAGONIZING TRANSCRIPTION FACTOR"/>
    <property type="match status" value="1"/>
</dbReference>
<sequence length="77" mass="8501">MRDPSRMVKQMQMRRSAVGVFGTVPEGENTPKGEETQCESGAQADSDPELLDDSEFYQQLLKEFFETIGPASSGKLS</sequence>
<protein>
    <submittedName>
        <fullName evidence="2">Uncharacterized protein</fullName>
    </submittedName>
</protein>
<feature type="region of interest" description="Disordered" evidence="1">
    <location>
        <begin position="1"/>
        <end position="49"/>
    </location>
</feature>
<proteinExistence type="predicted"/>
<dbReference type="Proteomes" id="UP000507245">
    <property type="component" value="Unassembled WGS sequence"/>
</dbReference>
<organism evidence="2 3">
    <name type="scientific">Prunus armeniaca</name>
    <name type="common">Apricot</name>
    <name type="synonym">Armeniaca vulgaris</name>
    <dbReference type="NCBI Taxonomy" id="36596"/>
    <lineage>
        <taxon>Eukaryota</taxon>
        <taxon>Viridiplantae</taxon>
        <taxon>Streptophyta</taxon>
        <taxon>Embryophyta</taxon>
        <taxon>Tracheophyta</taxon>
        <taxon>Spermatophyta</taxon>
        <taxon>Magnoliopsida</taxon>
        <taxon>eudicotyledons</taxon>
        <taxon>Gunneridae</taxon>
        <taxon>Pentapetalae</taxon>
        <taxon>rosids</taxon>
        <taxon>fabids</taxon>
        <taxon>Rosales</taxon>
        <taxon>Rosaceae</taxon>
        <taxon>Amygdaloideae</taxon>
        <taxon>Amygdaleae</taxon>
        <taxon>Prunus</taxon>
    </lineage>
</organism>
<keyword evidence="3" id="KW-1185">Reference proteome</keyword>
<reference evidence="3" key="1">
    <citation type="journal article" date="2020" name="Genome Biol.">
        <title>Gamete binning: chromosome-level and haplotype-resolved genome assembly enabled by high-throughput single-cell sequencing of gamete genomes.</title>
        <authorList>
            <person name="Campoy J.A."/>
            <person name="Sun H."/>
            <person name="Goel M."/>
            <person name="Jiao W.-B."/>
            <person name="Folz-Donahue K."/>
            <person name="Wang N."/>
            <person name="Rubio M."/>
            <person name="Liu C."/>
            <person name="Kukat C."/>
            <person name="Ruiz D."/>
            <person name="Huettel B."/>
            <person name="Schneeberger K."/>
        </authorList>
    </citation>
    <scope>NUCLEOTIDE SEQUENCE [LARGE SCALE GENOMIC DNA]</scope>
    <source>
        <strain evidence="3">cv. Rojo Pasion</strain>
    </source>
</reference>
<accession>A0A6J5WHF8</accession>
<dbReference type="AlphaFoldDB" id="A0A6J5WHF8"/>
<dbReference type="OrthoDB" id="1724572at2759"/>
<evidence type="ECO:0000313" key="2">
    <source>
        <dbReference type="EMBL" id="CAB4299861.1"/>
    </source>
</evidence>
<evidence type="ECO:0000256" key="1">
    <source>
        <dbReference type="SAM" id="MobiDB-lite"/>
    </source>
</evidence>